<comment type="caution">
    <text evidence="1">The sequence shown here is derived from an EMBL/GenBank/DDBJ whole genome shotgun (WGS) entry which is preliminary data.</text>
</comment>
<sequence length="538" mass="61066">MPIHRWCTCFWGFTLVLSADKIPVGQSVVREVQQSIKATLFLQKSTFPPDSSSLARNPQRYQLIVKTNKMKRISGFLLIFFALFPSTTGADHVDLYVQLGKTVTLPMGKWHSENFYTSWFIDSNFVIRRNSFGRDSPESQWKDRVSLSTSSSLTIQNIQRDEKNFKCELTKQQETKITTFTLYPVSIKPPAGSLMAGETLNLKCDLEKFLSGTQMKWLDPEKKERRANNDQLTVKGLTGRDHGEWTCVLTYQGREEHVKTFVTVIDLSLAPLQYLYTSNFSSPPLHLPCSFPSYVTWSDLRAKGIQGADWTFKPSQVPGSGPGDFHINLSLDPPAWGGVKNKRLDVSAVQKNNLSLSLEIKGVTKEDRGTYTCTVAFKNSITLKREIHVEVLYLVSSSSTNVREGQQVNLTCGLGHPLSSDLKLKWIQPSSQGPLTSSPDLTFFASRKEGNKATQKWRCELWRNNTKLTTTEISLKIDPVPLDMWLLITITAAAVVFILLLILTVILIRRHRKGLIPRRRKHRFCRCKDPKPKGFYRT</sequence>
<reference evidence="1" key="1">
    <citation type="submission" date="2021-05" db="EMBL/GenBank/DDBJ databases">
        <authorList>
            <person name="Pan Q."/>
            <person name="Jouanno E."/>
            <person name="Zahm M."/>
            <person name="Klopp C."/>
            <person name="Cabau C."/>
            <person name="Louis A."/>
            <person name="Berthelot C."/>
            <person name="Parey E."/>
            <person name="Roest Crollius H."/>
            <person name="Montfort J."/>
            <person name="Robinson-Rechavi M."/>
            <person name="Bouchez O."/>
            <person name="Lampietro C."/>
            <person name="Lopez Roques C."/>
            <person name="Donnadieu C."/>
            <person name="Postlethwait J."/>
            <person name="Bobe J."/>
            <person name="Dillon D."/>
            <person name="Chandos A."/>
            <person name="von Hippel F."/>
            <person name="Guiguen Y."/>
        </authorList>
    </citation>
    <scope>NUCLEOTIDE SEQUENCE</scope>
    <source>
        <strain evidence="1">YG-Jan2019</strain>
    </source>
</reference>
<dbReference type="EMBL" id="CM055763">
    <property type="protein sequence ID" value="KAJ7985197.1"/>
    <property type="molecule type" value="Genomic_DNA"/>
</dbReference>
<evidence type="ECO:0000313" key="2">
    <source>
        <dbReference type="Proteomes" id="UP001157502"/>
    </source>
</evidence>
<name>A0ACC2F1F8_DALPE</name>
<proteinExistence type="predicted"/>
<accession>A0ACC2F1F8</accession>
<organism evidence="1 2">
    <name type="scientific">Dallia pectoralis</name>
    <name type="common">Alaska blackfish</name>
    <dbReference type="NCBI Taxonomy" id="75939"/>
    <lineage>
        <taxon>Eukaryota</taxon>
        <taxon>Metazoa</taxon>
        <taxon>Chordata</taxon>
        <taxon>Craniata</taxon>
        <taxon>Vertebrata</taxon>
        <taxon>Euteleostomi</taxon>
        <taxon>Actinopterygii</taxon>
        <taxon>Neopterygii</taxon>
        <taxon>Teleostei</taxon>
        <taxon>Protacanthopterygii</taxon>
        <taxon>Esociformes</taxon>
        <taxon>Umbridae</taxon>
        <taxon>Dallia</taxon>
    </lineage>
</organism>
<dbReference type="Proteomes" id="UP001157502">
    <property type="component" value="Chromosome 36"/>
</dbReference>
<gene>
    <name evidence="1" type="ORF">DPEC_G00349580</name>
</gene>
<evidence type="ECO:0000313" key="1">
    <source>
        <dbReference type="EMBL" id="KAJ7985197.1"/>
    </source>
</evidence>
<keyword evidence="2" id="KW-1185">Reference proteome</keyword>
<protein>
    <submittedName>
        <fullName evidence="1">Uncharacterized protein</fullName>
    </submittedName>
</protein>